<organism evidence="12">
    <name type="scientific">Wuchereria bancrofti</name>
    <dbReference type="NCBI Taxonomy" id="6293"/>
    <lineage>
        <taxon>Eukaryota</taxon>
        <taxon>Metazoa</taxon>
        <taxon>Ecdysozoa</taxon>
        <taxon>Nematoda</taxon>
        <taxon>Chromadorea</taxon>
        <taxon>Rhabditida</taxon>
        <taxon>Spirurina</taxon>
        <taxon>Spiruromorpha</taxon>
        <taxon>Filarioidea</taxon>
        <taxon>Onchocercidae</taxon>
        <taxon>Wuchereria</taxon>
    </lineage>
</organism>
<comment type="similarity">
    <text evidence="2">Belongs to the paramyosin family.</text>
</comment>
<keyword evidence="10" id="KW-0812">Transmembrane</keyword>
<evidence type="ECO:0000256" key="9">
    <source>
        <dbReference type="SAM" id="Coils"/>
    </source>
</evidence>
<feature type="transmembrane region" description="Helical" evidence="10">
    <location>
        <begin position="382"/>
        <end position="411"/>
    </location>
</feature>
<sequence>MSAFGGLPAAFGSMSVADLGSLTRLEDKIRLLQEDLESERELRNRIERERADLSVQLIALTDRLEDAEGTTDSQIESNRKREAELQKLRKLLEESQLENEDAMNILRKKHQDACLDYAEQIEQLQKKNSKIDRERQRLQHEVIELTATIDQLQKDKHLAEKAAERFEAQTIELSNKVEDLNRHVNDLAQQRQRLQAENNDLLKEIHDQKVQLDNLQHVKYQLAQQLNFRSIFARNNTMLCTNEMAFSLISSSFSILFTLISTYSLKISHCFSFSKLPLLNIKFFKKSISRILRHHKHLMLFINLHLNLFDTSIFLSKRTLRFLMSTCFFICSFQITYTCFKFSNYTFTTQSCRFSFLNLHLQLFHLLFQFPESINFHGMFLLLMQLLNCTSCISCTISTLICCMQFFCCFIQISLCRRFSFQFIFNCCIIINYQISYATIFFKVNFSLFTRTNCIIKRNFAFFAQQLEEARRRLEDARRSQLQAQLHQVQLELDSVRTALEESAARAEAQLALANTITQWKRLAVALHQEVDLRKKMLQKQAEEQIIMLQKISQLKASRLQRVVLIVLEKAQNTIAIVRAEQLEKTVNELVRIELTVLAAQREARAALAELQKMKNLAVEQKEALARKKLQDLQAEALAANRLQLLNALFCCFIQISLCRFSFQFIFCCIIIYQISYATIFFKVNFSLFTRTNCIIKRNFAFFQFGACHFTLRQSILIESLLQLTLCIFKCLQYLLLTLFFCLLRFNICSIIINGHFKFSNFCLIFFLQTNFCLHTCFSISCSCKTINFKLHILTKCFHFFLFLLQTTFHFDAQLLQFSKCTLRTIFSITSCCFFFRCLQFTNFTSSSIFKIKLMQFTICISKCFLSFMIIL</sequence>
<keyword evidence="5 9" id="KW-0175">Coiled coil</keyword>
<accession>H2DQN6</accession>
<dbReference type="PANTHER" id="PTHR45615:SF40">
    <property type="entry name" value="MYOSIN HEAVY CHAIN, NON-MUSCLE"/>
    <property type="match status" value="1"/>
</dbReference>
<evidence type="ECO:0000256" key="1">
    <source>
        <dbReference type="ARBA" id="ARBA00004657"/>
    </source>
</evidence>
<feature type="domain" description="Myosin tail" evidence="11">
    <location>
        <begin position="23"/>
        <end position="214"/>
    </location>
</feature>
<dbReference type="GO" id="GO:0016460">
    <property type="term" value="C:myosin II complex"/>
    <property type="evidence" value="ECO:0007669"/>
    <property type="project" value="TreeGrafter"/>
</dbReference>
<evidence type="ECO:0000256" key="6">
    <source>
        <dbReference type="ARBA" id="ARBA00023123"/>
    </source>
</evidence>
<feature type="transmembrane region" description="Helical" evidence="10">
    <location>
        <begin position="734"/>
        <end position="753"/>
    </location>
</feature>
<dbReference type="GO" id="GO:0000146">
    <property type="term" value="F:microfilament motor activity"/>
    <property type="evidence" value="ECO:0007669"/>
    <property type="project" value="TreeGrafter"/>
</dbReference>
<evidence type="ECO:0000256" key="7">
    <source>
        <dbReference type="ARBA" id="ARBA00023175"/>
    </source>
</evidence>
<keyword evidence="10" id="KW-0472">Membrane</keyword>
<dbReference type="AlphaFoldDB" id="H2DQN6"/>
<dbReference type="PANTHER" id="PTHR45615">
    <property type="entry name" value="MYOSIN HEAVY CHAIN, NON-MUSCLE"/>
    <property type="match status" value="1"/>
</dbReference>
<evidence type="ECO:0000256" key="8">
    <source>
        <dbReference type="ARBA" id="ARBA00023179"/>
    </source>
</evidence>
<dbReference type="GO" id="GO:0051015">
    <property type="term" value="F:actin filament binding"/>
    <property type="evidence" value="ECO:0007669"/>
    <property type="project" value="TreeGrafter"/>
</dbReference>
<dbReference type="GO" id="GO:0030239">
    <property type="term" value="P:myofibril assembly"/>
    <property type="evidence" value="ECO:0007669"/>
    <property type="project" value="UniProtKB-ARBA"/>
</dbReference>
<evidence type="ECO:0000256" key="5">
    <source>
        <dbReference type="ARBA" id="ARBA00023054"/>
    </source>
</evidence>
<keyword evidence="10" id="KW-1133">Transmembrane helix</keyword>
<feature type="transmembrane region" description="Helical" evidence="10">
    <location>
        <begin position="423"/>
        <end position="442"/>
    </location>
</feature>
<protein>
    <submittedName>
        <fullName evidence="12">Paramyosin</fullName>
    </submittedName>
</protein>
<keyword evidence="6" id="KW-0518">Myosin</keyword>
<dbReference type="GO" id="GO:0032982">
    <property type="term" value="C:myosin filament"/>
    <property type="evidence" value="ECO:0007669"/>
    <property type="project" value="UniProtKB-KW"/>
</dbReference>
<keyword evidence="7" id="KW-0505">Motor protein</keyword>
<evidence type="ECO:0000256" key="3">
    <source>
        <dbReference type="ARBA" id="ARBA00022433"/>
    </source>
</evidence>
<name>H2DQN6_WUCBA</name>
<dbReference type="SUPFAM" id="SSF90257">
    <property type="entry name" value="Myosin rod fragments"/>
    <property type="match status" value="1"/>
</dbReference>
<evidence type="ECO:0000256" key="10">
    <source>
        <dbReference type="SAM" id="Phobius"/>
    </source>
</evidence>
<feature type="coiled-coil region" evidence="9">
    <location>
        <begin position="460"/>
        <end position="499"/>
    </location>
</feature>
<evidence type="ECO:0000256" key="2">
    <source>
        <dbReference type="ARBA" id="ARBA00008447"/>
    </source>
</evidence>
<dbReference type="GO" id="GO:0030016">
    <property type="term" value="C:myofibril"/>
    <property type="evidence" value="ECO:0007669"/>
    <property type="project" value="UniProtKB-SubCell"/>
</dbReference>
<dbReference type="Pfam" id="PF01576">
    <property type="entry name" value="Myosin_tail_1"/>
    <property type="match status" value="1"/>
</dbReference>
<dbReference type="Gene3D" id="1.20.5.340">
    <property type="match status" value="1"/>
</dbReference>
<keyword evidence="4" id="KW-0963">Cytoplasm</keyword>
<proteinExistence type="evidence at transcript level"/>
<evidence type="ECO:0000256" key="4">
    <source>
        <dbReference type="ARBA" id="ARBA00022490"/>
    </source>
</evidence>
<keyword evidence="3" id="KW-0787">Thick filament</keyword>
<dbReference type="InterPro" id="IPR002928">
    <property type="entry name" value="Myosin_tail"/>
</dbReference>
<evidence type="ECO:0000313" key="12">
    <source>
        <dbReference type="EMBL" id="AEY79495.1"/>
    </source>
</evidence>
<dbReference type="EMBL" id="JN639883">
    <property type="protein sequence ID" value="AEY79495.1"/>
    <property type="molecule type" value="mRNA"/>
</dbReference>
<feature type="coiled-coil region" evidence="9">
    <location>
        <begin position="22"/>
        <end position="218"/>
    </location>
</feature>
<keyword evidence="8" id="KW-0514">Muscle protein</keyword>
<evidence type="ECO:0000259" key="11">
    <source>
        <dbReference type="Pfam" id="PF01576"/>
    </source>
</evidence>
<dbReference type="FunFam" id="1.20.5.340:FF:000035">
    <property type="entry name" value="Paramyosin, long form"/>
    <property type="match status" value="1"/>
</dbReference>
<feature type="coiled-coil region" evidence="9">
    <location>
        <begin position="583"/>
        <end position="636"/>
    </location>
</feature>
<reference evidence="12" key="1">
    <citation type="submission" date="2011-09" db="EMBL/GenBank/DDBJ databases">
        <title>Wb paramyosin as a diagnostic antigen against lymphatic filariasis.</title>
        <authorList>
            <person name="Abhilash S."/>
            <person name="Dakshinamoorthy G."/>
            <person name="Sivaprasad B."/>
            <person name="Reddy M.V.R."/>
        </authorList>
    </citation>
    <scope>NUCLEOTIDE SEQUENCE</scope>
</reference>
<comment type="subcellular location">
    <subcellularLocation>
        <location evidence="1">Cytoplasm</location>
        <location evidence="1">Myofibril</location>
    </subcellularLocation>
</comment>
<feature type="transmembrane region" description="Helical" evidence="10">
    <location>
        <begin position="661"/>
        <end position="682"/>
    </location>
</feature>